<comment type="caution">
    <text evidence="2">The sequence shown here is derived from an EMBL/GenBank/DDBJ whole genome shotgun (WGS) entry which is preliminary data.</text>
</comment>
<keyword evidence="3" id="KW-1185">Reference proteome</keyword>
<dbReference type="Pfam" id="PF03473">
    <property type="entry name" value="MOSC"/>
    <property type="match status" value="1"/>
</dbReference>
<organism evidence="2 3">
    <name type="scientific">Silicimonas algicola</name>
    <dbReference type="NCBI Taxonomy" id="1826607"/>
    <lineage>
        <taxon>Bacteria</taxon>
        <taxon>Pseudomonadati</taxon>
        <taxon>Pseudomonadota</taxon>
        <taxon>Alphaproteobacteria</taxon>
        <taxon>Rhodobacterales</taxon>
        <taxon>Paracoccaceae</taxon>
    </lineage>
</organism>
<dbReference type="SUPFAM" id="SSF50800">
    <property type="entry name" value="PK beta-barrel domain-like"/>
    <property type="match status" value="1"/>
</dbReference>
<dbReference type="PANTHER" id="PTHR36930:SF1">
    <property type="entry name" value="MOSC DOMAIN-CONTAINING PROTEIN"/>
    <property type="match status" value="1"/>
</dbReference>
<evidence type="ECO:0000313" key="3">
    <source>
        <dbReference type="Proteomes" id="UP000245390"/>
    </source>
</evidence>
<dbReference type="OrthoDB" id="581532at2"/>
<dbReference type="GO" id="GO:0003824">
    <property type="term" value="F:catalytic activity"/>
    <property type="evidence" value="ECO:0007669"/>
    <property type="project" value="InterPro"/>
</dbReference>
<dbReference type="PROSITE" id="PS51340">
    <property type="entry name" value="MOSC"/>
    <property type="match status" value="1"/>
</dbReference>
<dbReference type="EMBL" id="QGGV01000009">
    <property type="protein sequence ID" value="PWK54962.1"/>
    <property type="molecule type" value="Genomic_DNA"/>
</dbReference>
<proteinExistence type="predicted"/>
<dbReference type="InterPro" id="IPR005302">
    <property type="entry name" value="MoCF_Sase_C"/>
</dbReference>
<gene>
    <name evidence="2" type="ORF">C8D95_10948</name>
</gene>
<dbReference type="AlphaFoldDB" id="A0A316G2S9"/>
<sequence length="250" mass="27830">MTPRVAHIDRHPVKGIGREEVASVELSAGDWMPYDRLWAVAHERANLDGTGWLAKRNFLCGVTDPGVMAVTAHMDEAAGRLTLEHPLAGRIEFDPEDESDLPALLDWLKHIWPADRPAPTSVHRAGRAHLTDSPEAWISVHTVVSLASLEKRMGRTLTRHRFRGNLWLEGFEPWDEKSWIGRRLTVGNAVLRVREEITRCKTTHANPETGVRDAEVLDALADLGHREFGVFAVVERGGRVSRGDAVQVSG</sequence>
<feature type="domain" description="MOSC" evidence="1">
    <location>
        <begin position="111"/>
        <end position="249"/>
    </location>
</feature>
<evidence type="ECO:0000259" key="1">
    <source>
        <dbReference type="PROSITE" id="PS51340"/>
    </source>
</evidence>
<dbReference type="InterPro" id="IPR052716">
    <property type="entry name" value="MOSC_domain"/>
</dbReference>
<dbReference type="KEGG" id="salo:EF888_20060"/>
<evidence type="ECO:0000313" key="2">
    <source>
        <dbReference type="EMBL" id="PWK54962.1"/>
    </source>
</evidence>
<name>A0A316G2S9_9RHOB</name>
<reference evidence="2 3" key="1">
    <citation type="submission" date="2018-05" db="EMBL/GenBank/DDBJ databases">
        <title>Genomic Encyclopedia of Type Strains, Phase IV (KMG-IV): sequencing the most valuable type-strain genomes for metagenomic binning, comparative biology and taxonomic classification.</title>
        <authorList>
            <person name="Goeker M."/>
        </authorList>
    </citation>
    <scope>NUCLEOTIDE SEQUENCE [LARGE SCALE GENOMIC DNA]</scope>
    <source>
        <strain evidence="2 3">DSM 103371</strain>
    </source>
</reference>
<protein>
    <recommendedName>
        <fullName evidence="1">MOSC domain-containing protein</fullName>
    </recommendedName>
</protein>
<dbReference type="InterPro" id="IPR011037">
    <property type="entry name" value="Pyrv_Knase-like_insert_dom_sf"/>
</dbReference>
<accession>A0A316G2S9</accession>
<dbReference type="Gene3D" id="2.40.33.20">
    <property type="entry name" value="PK beta-barrel domain-like"/>
    <property type="match status" value="1"/>
</dbReference>
<dbReference type="PANTHER" id="PTHR36930">
    <property type="entry name" value="METAL-SULFUR CLUSTER BIOSYNTHESIS PROTEINS YUAD-RELATED"/>
    <property type="match status" value="1"/>
</dbReference>
<dbReference type="RefSeq" id="WP_109760367.1">
    <property type="nucleotide sequence ID" value="NZ_CP034588.1"/>
</dbReference>
<dbReference type="GO" id="GO:0030151">
    <property type="term" value="F:molybdenum ion binding"/>
    <property type="evidence" value="ECO:0007669"/>
    <property type="project" value="InterPro"/>
</dbReference>
<dbReference type="GO" id="GO:0030170">
    <property type="term" value="F:pyridoxal phosphate binding"/>
    <property type="evidence" value="ECO:0007669"/>
    <property type="project" value="InterPro"/>
</dbReference>
<dbReference type="Proteomes" id="UP000245390">
    <property type="component" value="Unassembled WGS sequence"/>
</dbReference>